<keyword evidence="2" id="KW-1185">Reference proteome</keyword>
<sequence length="125" mass="14029">MGDMSIISPLPSDDTFIIRFSAKRFIIMMDALLIFVPKTFPLFLMVATTCLSSCYGYLDVACLDSEKQALLSFKKGLEDASNRLSSWNVEADCCLWAGVVCNNLTSHVLELHLQNPYYTDYIARA</sequence>
<organism evidence="1 2">
    <name type="scientific">Vaccinium darrowii</name>
    <dbReference type="NCBI Taxonomy" id="229202"/>
    <lineage>
        <taxon>Eukaryota</taxon>
        <taxon>Viridiplantae</taxon>
        <taxon>Streptophyta</taxon>
        <taxon>Embryophyta</taxon>
        <taxon>Tracheophyta</taxon>
        <taxon>Spermatophyta</taxon>
        <taxon>Magnoliopsida</taxon>
        <taxon>eudicotyledons</taxon>
        <taxon>Gunneridae</taxon>
        <taxon>Pentapetalae</taxon>
        <taxon>asterids</taxon>
        <taxon>Ericales</taxon>
        <taxon>Ericaceae</taxon>
        <taxon>Vaccinioideae</taxon>
        <taxon>Vaccinieae</taxon>
        <taxon>Vaccinium</taxon>
    </lineage>
</organism>
<accession>A0ACB7YLM8</accession>
<name>A0ACB7YLM8_9ERIC</name>
<dbReference type="EMBL" id="CM037161">
    <property type="protein sequence ID" value="KAH7853740.1"/>
    <property type="molecule type" value="Genomic_DNA"/>
</dbReference>
<comment type="caution">
    <text evidence="1">The sequence shown here is derived from an EMBL/GenBank/DDBJ whole genome shotgun (WGS) entry which is preliminary data.</text>
</comment>
<protein>
    <submittedName>
        <fullName evidence="1">Uncharacterized protein</fullName>
    </submittedName>
</protein>
<gene>
    <name evidence="1" type="ORF">Vadar_006120</name>
</gene>
<evidence type="ECO:0000313" key="2">
    <source>
        <dbReference type="Proteomes" id="UP000828048"/>
    </source>
</evidence>
<reference evidence="1 2" key="1">
    <citation type="journal article" date="2021" name="Hortic Res">
        <title>High-quality reference genome and annotation aids understanding of berry development for evergreen blueberry (Vaccinium darrowii).</title>
        <authorList>
            <person name="Yu J."/>
            <person name="Hulse-Kemp A.M."/>
            <person name="Babiker E."/>
            <person name="Staton M."/>
        </authorList>
    </citation>
    <scope>NUCLEOTIDE SEQUENCE [LARGE SCALE GENOMIC DNA]</scope>
    <source>
        <strain evidence="2">cv. NJ 8807/NJ 8810</strain>
        <tissue evidence="1">Young leaf</tissue>
    </source>
</reference>
<proteinExistence type="predicted"/>
<evidence type="ECO:0000313" key="1">
    <source>
        <dbReference type="EMBL" id="KAH7853740.1"/>
    </source>
</evidence>
<dbReference type="Proteomes" id="UP000828048">
    <property type="component" value="Chromosome 11"/>
</dbReference>